<organism evidence="1 2">
    <name type="scientific">Anatilimnocola aggregata</name>
    <dbReference type="NCBI Taxonomy" id="2528021"/>
    <lineage>
        <taxon>Bacteria</taxon>
        <taxon>Pseudomonadati</taxon>
        <taxon>Planctomycetota</taxon>
        <taxon>Planctomycetia</taxon>
        <taxon>Pirellulales</taxon>
        <taxon>Pirellulaceae</taxon>
        <taxon>Anatilimnocola</taxon>
    </lineage>
</organism>
<proteinExistence type="predicted"/>
<protein>
    <submittedName>
        <fullName evidence="1">Uncharacterized protein</fullName>
    </submittedName>
</protein>
<dbReference type="AlphaFoldDB" id="A0A517YMC0"/>
<evidence type="ECO:0000313" key="1">
    <source>
        <dbReference type="EMBL" id="QDU31356.1"/>
    </source>
</evidence>
<reference evidence="1 2" key="1">
    <citation type="submission" date="2019-02" db="EMBL/GenBank/DDBJ databases">
        <title>Deep-cultivation of Planctomycetes and their phenomic and genomic characterization uncovers novel biology.</title>
        <authorList>
            <person name="Wiegand S."/>
            <person name="Jogler M."/>
            <person name="Boedeker C."/>
            <person name="Pinto D."/>
            <person name="Vollmers J."/>
            <person name="Rivas-Marin E."/>
            <person name="Kohn T."/>
            <person name="Peeters S.H."/>
            <person name="Heuer A."/>
            <person name="Rast P."/>
            <person name="Oberbeckmann S."/>
            <person name="Bunk B."/>
            <person name="Jeske O."/>
            <person name="Meyerdierks A."/>
            <person name="Storesund J.E."/>
            <person name="Kallscheuer N."/>
            <person name="Luecker S."/>
            <person name="Lage O.M."/>
            <person name="Pohl T."/>
            <person name="Merkel B.J."/>
            <person name="Hornburger P."/>
            <person name="Mueller R.-W."/>
            <person name="Bruemmer F."/>
            <person name="Labrenz M."/>
            <person name="Spormann A.M."/>
            <person name="Op den Camp H."/>
            <person name="Overmann J."/>
            <person name="Amann R."/>
            <person name="Jetten M.S.M."/>
            <person name="Mascher T."/>
            <person name="Medema M.H."/>
            <person name="Devos D.P."/>
            <person name="Kaster A.-K."/>
            <person name="Ovreas L."/>
            <person name="Rohde M."/>
            <person name="Galperin M.Y."/>
            <person name="Jogler C."/>
        </authorList>
    </citation>
    <scope>NUCLEOTIDE SEQUENCE [LARGE SCALE GENOMIC DNA]</scope>
    <source>
        <strain evidence="1 2">ETA_A8</strain>
    </source>
</reference>
<keyword evidence="2" id="KW-1185">Reference proteome</keyword>
<dbReference type="Proteomes" id="UP000315017">
    <property type="component" value="Chromosome"/>
</dbReference>
<accession>A0A517YMC0</accession>
<name>A0A517YMC0_9BACT</name>
<sequence>MSEASCNTGSLPITFCDIDPNVNRRRDVSSSIYNERRGCFQLFLVRLETRTIPLKQLNWPENNLSRYAAKIAFSDGL</sequence>
<evidence type="ECO:0000313" key="2">
    <source>
        <dbReference type="Proteomes" id="UP000315017"/>
    </source>
</evidence>
<dbReference type="EMBL" id="CP036274">
    <property type="protein sequence ID" value="QDU31356.1"/>
    <property type="molecule type" value="Genomic_DNA"/>
</dbReference>
<gene>
    <name evidence="1" type="ORF">ETAA8_65120</name>
</gene>
<dbReference type="KEGG" id="aagg:ETAA8_65120"/>